<feature type="compositionally biased region" description="Pro residues" evidence="10">
    <location>
        <begin position="638"/>
        <end position="650"/>
    </location>
</feature>
<feature type="region of interest" description="Disordered" evidence="10">
    <location>
        <begin position="638"/>
        <end position="694"/>
    </location>
</feature>
<evidence type="ECO:0000256" key="4">
    <source>
        <dbReference type="ARBA" id="ARBA00022771"/>
    </source>
</evidence>
<dbReference type="GO" id="GO:0033263">
    <property type="term" value="C:CORVET complex"/>
    <property type="evidence" value="ECO:0007669"/>
    <property type="project" value="UniProtKB-UniRule"/>
</dbReference>
<evidence type="ECO:0000259" key="11">
    <source>
        <dbReference type="Pfam" id="PF23341"/>
    </source>
</evidence>
<keyword evidence="4" id="KW-0863">Zinc-finger</keyword>
<proteinExistence type="inferred from homology"/>
<keyword evidence="2 8" id="KW-0813">Transport</keyword>
<evidence type="ECO:0000256" key="2">
    <source>
        <dbReference type="ARBA" id="ARBA00022448"/>
    </source>
</evidence>
<evidence type="ECO:0000313" key="13">
    <source>
        <dbReference type="Proteomes" id="UP001212997"/>
    </source>
</evidence>
<dbReference type="Proteomes" id="UP001212997">
    <property type="component" value="Unassembled WGS sequence"/>
</dbReference>
<dbReference type="GO" id="GO:0061630">
    <property type="term" value="F:ubiquitin protein ligase activity"/>
    <property type="evidence" value="ECO:0007669"/>
    <property type="project" value="UniProtKB-EC"/>
</dbReference>
<reference evidence="12" key="1">
    <citation type="submission" date="2022-07" db="EMBL/GenBank/DDBJ databases">
        <title>Genome Sequence of Physisporinus lineatus.</title>
        <authorList>
            <person name="Buettner E."/>
        </authorList>
    </citation>
    <scope>NUCLEOTIDE SEQUENCE</scope>
    <source>
        <strain evidence="12">VT162</strain>
    </source>
</reference>
<name>A0AAD5UWU9_9APHY</name>
<dbReference type="PANTHER" id="PTHR23323:SF24">
    <property type="entry name" value="VACUOLAR PROTEIN SORTING-ASSOCIATED PROTEIN 11 HOMOLOG"/>
    <property type="match status" value="1"/>
</dbReference>
<dbReference type="InterPro" id="IPR016024">
    <property type="entry name" value="ARM-type_fold"/>
</dbReference>
<dbReference type="GO" id="GO:0000329">
    <property type="term" value="C:fungal-type vacuole membrane"/>
    <property type="evidence" value="ECO:0007669"/>
    <property type="project" value="UniProtKB-UniRule"/>
</dbReference>
<dbReference type="GO" id="GO:0007032">
    <property type="term" value="P:endosome organization"/>
    <property type="evidence" value="ECO:0007669"/>
    <property type="project" value="TreeGrafter"/>
</dbReference>
<keyword evidence="13" id="KW-1185">Reference proteome</keyword>
<sequence>MKPLITLAAAPAVSMSSLIPESQPAPSAWRQYTFFDPTEVKDLHDAESPPHAFKEALELSCVIPSSLGTIVADVHGSVFLLDRDFDVIKSWIAHSGGRVTHMVEKKGVLITLGEEDAVRHPFLKVWDLGSIDSKSGSPLLLRSAKVQSGNRPHPVSTIAVSESLSYLAIGLGDGTVLLYRHLDQSIFSGSNNLSSLPKPRVIHESPSEPVTGLGFKEPSEENPNVHLYIVTTNHVLSYQASGRGSGNSPTTVDEVGCGLGCATLDWKAKDMVVAKDEAVYICGTEGRGACYVYEGVKASIHTHLNYLVIVSPPFQPSGSAPSATVRNFARTADTTNIDVTKITVLDLENKFVAYSNTFTDGVREVFSSFGEIYFLSNTGKLTCLEEKPTPVKLNILYQRSQYQLALNLAKTQKLDESSVADIHRQYGDHLYSKADYDNAMQQFIKTIGHVQPSYVIRKFLDAQRIHNLVTYLQELHALGLANSDHTTLLLNTYTKLKDVVRLDSFIKTESKRSSADGDGSELPFDLETAIRVCRQAGYFEHASYLAKKYERHEDYLQIQIEDAGNHKDALSYLRKLGTEAVELFIDLAKSLPEETTQLLIDVCTSLTPLSIDIESPSHPSRQPSAAAPYLSLLALNRAPPPTVSLDPPPRQGDRGSRRDSLQDDTRTITPPPTQTLSTLDQTAPTPTRPNLVKRPSPRLFFPHFIDHKDRFMQFLETVALKRWGQSLDSNLDVEVENDPFSDPQLEKRDQTSVWNTLLELYLPPPSVSPASPILESESGSVTSSEKALKLLESAHIPYDPTHALILCSTRGFTSGLVLLWEKMGMYEDVIRFWIDKEKEDPQSGASVQVIDCLEKYSSQGEGKNKYHLYPLVLRFLTSSSELLTRHKDDVKRMLEVIDREEIMPTLGVVQVLSRNEVASVGLVREWLMGRITQAREEIDTVRSLYIQYLATSSHPLPLLRIRNSLTHIEPRRKANCDRWKSCRTPTIPEYSMLLSAQHVKGNSTSQAFISCAIIAITSGPF</sequence>
<dbReference type="GO" id="GO:0006886">
    <property type="term" value="P:intracellular protein transport"/>
    <property type="evidence" value="ECO:0007669"/>
    <property type="project" value="UniProtKB-UniRule"/>
</dbReference>
<dbReference type="InterPro" id="IPR057308">
    <property type="entry name" value="CHCR_PEP5_VPS11"/>
</dbReference>
<dbReference type="AlphaFoldDB" id="A0AAD5UWU9"/>
<evidence type="ECO:0000256" key="3">
    <source>
        <dbReference type="ARBA" id="ARBA00022723"/>
    </source>
</evidence>
<dbReference type="GO" id="GO:0007033">
    <property type="term" value="P:vacuole organization"/>
    <property type="evidence" value="ECO:0007669"/>
    <property type="project" value="TreeGrafter"/>
</dbReference>
<keyword evidence="5" id="KW-0862">Zinc</keyword>
<keyword evidence="8" id="KW-0833">Ubl conjugation pathway</keyword>
<organism evidence="12 13">
    <name type="scientific">Meripilus lineatus</name>
    <dbReference type="NCBI Taxonomy" id="2056292"/>
    <lineage>
        <taxon>Eukaryota</taxon>
        <taxon>Fungi</taxon>
        <taxon>Dikarya</taxon>
        <taxon>Basidiomycota</taxon>
        <taxon>Agaricomycotina</taxon>
        <taxon>Agaricomycetes</taxon>
        <taxon>Polyporales</taxon>
        <taxon>Meripilaceae</taxon>
        <taxon>Meripilus</taxon>
    </lineage>
</organism>
<dbReference type="InterPro" id="IPR000547">
    <property type="entry name" value="Clathrin_H-chain/VPS_repeat"/>
</dbReference>
<dbReference type="SUPFAM" id="SSF50998">
    <property type="entry name" value="Quinoprotein alcohol dehydrogenase-like"/>
    <property type="match status" value="1"/>
</dbReference>
<accession>A0AAD5UWU9</accession>
<feature type="domain" description="PEP5/VPS11 N-terminal" evidence="11">
    <location>
        <begin position="29"/>
        <end position="386"/>
    </location>
</feature>
<dbReference type="Pfam" id="PF23341">
    <property type="entry name" value="PEP5_VPS11_N"/>
    <property type="match status" value="1"/>
</dbReference>
<feature type="compositionally biased region" description="Polar residues" evidence="10">
    <location>
        <begin position="674"/>
        <end position="685"/>
    </location>
</feature>
<dbReference type="GO" id="GO:0030674">
    <property type="term" value="F:protein-macromolecule adaptor activity"/>
    <property type="evidence" value="ECO:0007669"/>
    <property type="project" value="TreeGrafter"/>
</dbReference>
<dbReference type="InterPro" id="IPR057307">
    <property type="entry name" value="PEP5_VPS11_N"/>
</dbReference>
<dbReference type="Pfam" id="PF23356">
    <property type="entry name" value="TPR_PEP5_VPS11"/>
    <property type="match status" value="1"/>
</dbReference>
<comment type="subunit">
    <text evidence="8">Component of the homotypic vacuole fusion and vacuole protein sorting (HOPS) complex. Component of the class C core vacuole/endosome tethering (CORVET) complex.</text>
</comment>
<dbReference type="InterPro" id="IPR016528">
    <property type="entry name" value="VPS11"/>
</dbReference>
<evidence type="ECO:0000256" key="8">
    <source>
        <dbReference type="PIRNR" id="PIRNR007860"/>
    </source>
</evidence>
<comment type="catalytic activity">
    <reaction evidence="8">
        <text>S-ubiquitinyl-[E2 ubiquitin-conjugating enzyme]-L-cysteine + [acceptor protein]-L-lysine = [E2 ubiquitin-conjugating enzyme]-L-cysteine + N(6)-ubiquitinyl-[acceptor protein]-L-lysine.</text>
        <dbReference type="EC" id="2.3.2.27"/>
    </reaction>
</comment>
<comment type="similarity">
    <text evidence="8">Belongs to the VPS11 family.</text>
</comment>
<feature type="compositionally biased region" description="Basic and acidic residues" evidence="10">
    <location>
        <begin position="651"/>
        <end position="666"/>
    </location>
</feature>
<protein>
    <recommendedName>
        <fullName evidence="8">E3 ubiquitin-protein ligase PEP5</fullName>
        <ecNumber evidence="8">2.3.2.27</ecNumber>
    </recommendedName>
</protein>
<dbReference type="SUPFAM" id="SSF48371">
    <property type="entry name" value="ARM repeat"/>
    <property type="match status" value="1"/>
</dbReference>
<dbReference type="PIRSF" id="PIRSF007860">
    <property type="entry name" value="VPS11"/>
    <property type="match status" value="1"/>
</dbReference>
<dbReference type="Gene3D" id="1.25.40.10">
    <property type="entry name" value="Tetratricopeptide repeat domain"/>
    <property type="match status" value="1"/>
</dbReference>
<evidence type="ECO:0000256" key="1">
    <source>
        <dbReference type="ARBA" id="ARBA00004184"/>
    </source>
</evidence>
<keyword evidence="8" id="KW-0926">Vacuole</keyword>
<dbReference type="InterPro" id="IPR011047">
    <property type="entry name" value="Quinoprotein_ADH-like_sf"/>
</dbReference>
<dbReference type="GO" id="GO:0048284">
    <property type="term" value="P:organelle fusion"/>
    <property type="evidence" value="ECO:0007669"/>
    <property type="project" value="TreeGrafter"/>
</dbReference>
<comment type="caution">
    <text evidence="12">The sequence shown here is derived from an EMBL/GenBank/DDBJ whole genome shotgun (WGS) entry which is preliminary data.</text>
</comment>
<dbReference type="GO" id="GO:0006904">
    <property type="term" value="P:vesicle docking involved in exocytosis"/>
    <property type="evidence" value="ECO:0007669"/>
    <property type="project" value="TreeGrafter"/>
</dbReference>
<keyword evidence="8" id="KW-0808">Transferase</keyword>
<dbReference type="EC" id="2.3.2.27" evidence="8"/>
<keyword evidence="6 8" id="KW-0653">Protein transport</keyword>
<evidence type="ECO:0000256" key="10">
    <source>
        <dbReference type="SAM" id="MobiDB-lite"/>
    </source>
</evidence>
<dbReference type="InterPro" id="IPR011990">
    <property type="entry name" value="TPR-like_helical_dom_sf"/>
</dbReference>
<evidence type="ECO:0000256" key="7">
    <source>
        <dbReference type="ARBA" id="ARBA00023136"/>
    </source>
</evidence>
<dbReference type="EMBL" id="JANAWD010000410">
    <property type="protein sequence ID" value="KAJ3479870.1"/>
    <property type="molecule type" value="Genomic_DNA"/>
</dbReference>
<comment type="subcellular location">
    <subcellularLocation>
        <location evidence="1">Endomembrane system</location>
        <topology evidence="1">Peripheral membrane protein</topology>
    </subcellularLocation>
    <subcellularLocation>
        <location evidence="8">Vacuole membrane</location>
        <topology evidence="8">Peripheral membrane protein</topology>
        <orientation evidence="8">Cytoplasmic side</orientation>
    </subcellularLocation>
</comment>
<keyword evidence="3" id="KW-0479">Metal-binding</keyword>
<gene>
    <name evidence="12" type="ORF">NLI96_g8759</name>
</gene>
<evidence type="ECO:0000313" key="12">
    <source>
        <dbReference type="EMBL" id="KAJ3479870.1"/>
    </source>
</evidence>
<evidence type="ECO:0000256" key="5">
    <source>
        <dbReference type="ARBA" id="ARBA00022833"/>
    </source>
</evidence>
<dbReference type="PANTHER" id="PTHR23323">
    <property type="entry name" value="VACUOLAR PROTEIN SORTING-ASSOCIATED PROTEIN"/>
    <property type="match status" value="1"/>
</dbReference>
<evidence type="ECO:0000256" key="9">
    <source>
        <dbReference type="PROSITE-ProRule" id="PRU01006"/>
    </source>
</evidence>
<feature type="repeat" description="CHCR" evidence="9">
    <location>
        <begin position="443"/>
        <end position="600"/>
    </location>
</feature>
<keyword evidence="7 8" id="KW-0472">Membrane</keyword>
<dbReference type="GO" id="GO:0030897">
    <property type="term" value="C:HOPS complex"/>
    <property type="evidence" value="ECO:0007669"/>
    <property type="project" value="UniProtKB-UniRule"/>
</dbReference>
<dbReference type="PROSITE" id="PS50236">
    <property type="entry name" value="CHCR"/>
    <property type="match status" value="1"/>
</dbReference>
<evidence type="ECO:0000256" key="6">
    <source>
        <dbReference type="ARBA" id="ARBA00022927"/>
    </source>
</evidence>
<dbReference type="GO" id="GO:0008270">
    <property type="term" value="F:zinc ion binding"/>
    <property type="evidence" value="ECO:0007669"/>
    <property type="project" value="UniProtKB-KW"/>
</dbReference>